<feature type="region of interest" description="Disordered" evidence="1">
    <location>
        <begin position="83"/>
        <end position="117"/>
    </location>
</feature>
<dbReference type="SUPFAM" id="SSF74653">
    <property type="entry name" value="TolA/TonB C-terminal domain"/>
    <property type="match status" value="1"/>
</dbReference>
<evidence type="ECO:0000313" key="4">
    <source>
        <dbReference type="Proteomes" id="UP000886722"/>
    </source>
</evidence>
<evidence type="ECO:0000313" key="3">
    <source>
        <dbReference type="EMBL" id="HIT39771.1"/>
    </source>
</evidence>
<evidence type="ECO:0000256" key="1">
    <source>
        <dbReference type="SAM" id="MobiDB-lite"/>
    </source>
</evidence>
<keyword evidence="2" id="KW-1133">Transmembrane helix</keyword>
<dbReference type="EMBL" id="DVKT01000052">
    <property type="protein sequence ID" value="HIT39771.1"/>
    <property type="molecule type" value="Genomic_DNA"/>
</dbReference>
<feature type="transmembrane region" description="Helical" evidence="2">
    <location>
        <begin position="9"/>
        <end position="31"/>
    </location>
</feature>
<dbReference type="AlphaFoldDB" id="A0A9D1GF85"/>
<gene>
    <name evidence="3" type="ORF">IAD06_07010</name>
</gene>
<proteinExistence type="predicted"/>
<comment type="caution">
    <text evidence="3">The sequence shown here is derived from an EMBL/GenBank/DDBJ whole genome shotgun (WGS) entry which is preliminary data.</text>
</comment>
<protein>
    <recommendedName>
        <fullName evidence="5">Energy transducer TonB</fullName>
    </recommendedName>
</protein>
<name>A0A9D1GF85_9BACT</name>
<dbReference type="Proteomes" id="UP000886722">
    <property type="component" value="Unassembled WGS sequence"/>
</dbReference>
<keyword evidence="2" id="KW-0812">Transmembrane</keyword>
<sequence>MEEGKKNRLFALTVTIVVHVAILLLLLFYTLSAPVIRENDGGGVVLQLGVIDADAGTFTPTAMVSHPQPVEPEPVITQDMEETVSLDDEKPEPVVVPEESDKKVEPQPEPETSQVDDLWADALNKGKVADSIAAKGEKKGSPQGSAESGALAGSPGYGDYDLGGRGLIGRLPKPEYAGTNDEGTIVVEVLVDPQGRVVQANVTPSGSKGTAASNVTLRSRAEAAARKAVFEHKSSGNENQWGSITYYFKQN</sequence>
<evidence type="ECO:0000256" key="2">
    <source>
        <dbReference type="SAM" id="Phobius"/>
    </source>
</evidence>
<accession>A0A9D1GF85</accession>
<organism evidence="3 4">
    <name type="scientific">Candidatus Caccoplasma intestinavium</name>
    <dbReference type="NCBI Taxonomy" id="2840716"/>
    <lineage>
        <taxon>Bacteria</taxon>
        <taxon>Pseudomonadati</taxon>
        <taxon>Bacteroidota</taxon>
        <taxon>Bacteroidia</taxon>
        <taxon>Bacteroidales</taxon>
        <taxon>Bacteroidaceae</taxon>
        <taxon>Bacteroidaceae incertae sedis</taxon>
        <taxon>Candidatus Caccoplasma</taxon>
    </lineage>
</organism>
<keyword evidence="2" id="KW-0472">Membrane</keyword>
<reference evidence="3" key="1">
    <citation type="submission" date="2020-10" db="EMBL/GenBank/DDBJ databases">
        <authorList>
            <person name="Gilroy R."/>
        </authorList>
    </citation>
    <scope>NUCLEOTIDE SEQUENCE</scope>
    <source>
        <strain evidence="3">21143</strain>
    </source>
</reference>
<reference evidence="3" key="2">
    <citation type="journal article" date="2021" name="PeerJ">
        <title>Extensive microbial diversity within the chicken gut microbiome revealed by metagenomics and culture.</title>
        <authorList>
            <person name="Gilroy R."/>
            <person name="Ravi A."/>
            <person name="Getino M."/>
            <person name="Pursley I."/>
            <person name="Horton D.L."/>
            <person name="Alikhan N.F."/>
            <person name="Baker D."/>
            <person name="Gharbi K."/>
            <person name="Hall N."/>
            <person name="Watson M."/>
            <person name="Adriaenssens E.M."/>
            <person name="Foster-Nyarko E."/>
            <person name="Jarju S."/>
            <person name="Secka A."/>
            <person name="Antonio M."/>
            <person name="Oren A."/>
            <person name="Chaudhuri R.R."/>
            <person name="La Ragione R."/>
            <person name="Hildebrand F."/>
            <person name="Pallen M.J."/>
        </authorList>
    </citation>
    <scope>NUCLEOTIDE SEQUENCE</scope>
    <source>
        <strain evidence="3">21143</strain>
    </source>
</reference>
<evidence type="ECO:0008006" key="5">
    <source>
        <dbReference type="Google" id="ProtNLM"/>
    </source>
</evidence>
<feature type="region of interest" description="Disordered" evidence="1">
    <location>
        <begin position="133"/>
        <end position="153"/>
    </location>
</feature>